<gene>
    <name evidence="2" type="ORF">EHT25_00015</name>
</gene>
<evidence type="ECO:0000313" key="3">
    <source>
        <dbReference type="Proteomes" id="UP000271925"/>
    </source>
</evidence>
<comment type="caution">
    <text evidence="2">The sequence shown here is derived from an EMBL/GenBank/DDBJ whole genome shotgun (WGS) entry which is preliminary data.</text>
</comment>
<dbReference type="RefSeq" id="WP_124868774.1">
    <property type="nucleotide sequence ID" value="NZ_RQJO01000001.1"/>
</dbReference>
<dbReference type="OrthoDB" id="1401519at2"/>
<dbReference type="EMBL" id="RQJO01000001">
    <property type="protein sequence ID" value="RRB09384.1"/>
    <property type="molecule type" value="Genomic_DNA"/>
</dbReference>
<accession>A0A3P1C946</accession>
<dbReference type="Proteomes" id="UP000271925">
    <property type="component" value="Unassembled WGS sequence"/>
</dbReference>
<sequence length="447" mass="50757">MKLILHKFILLFFISNYFAAKLMAQNQNLQLTYQYSICDVYYIQDRYLNNTSCITSRTETGGEAGYTRTWYEEEKGYYKMGVVGLPTYVEPKRVKKQEQVPSTYYSYSVFTNTCSSTTRVNAIRKVRLTTGQTMYEDASFYVKPGQSEKRNIKYVDNYNSETAEIGSVIAYKNLLSLDPDEYNKYVNSVINNDKGTLVVTPTSCETRIFLNAGDKVNIKAGGSIRLGAFAGYGGPDGINGFTDYNFTPNARHGALVYTHSGINGWHLAGSNNTLTTDKAGFLWLSLNDKSIDDDEGQFIVNYEIIRAKSTSALNFNSLPQRCSDLEKIAKFTQNELNTYLANNKFLNEGELKGLLRFKREVDSEILVLGFKKKYESNEYTIVFATESKERFLKFKNTISADGYVYKETIGKIVGYRKTNETSQSSIETEIGLVEGDFYQVMINITYK</sequence>
<feature type="signal peptide" evidence="1">
    <location>
        <begin position="1"/>
        <end position="19"/>
    </location>
</feature>
<reference evidence="2 3" key="1">
    <citation type="submission" date="2018-11" db="EMBL/GenBank/DDBJ databases">
        <authorList>
            <person name="Zhou Z."/>
            <person name="Wang G."/>
        </authorList>
    </citation>
    <scope>NUCLEOTIDE SEQUENCE [LARGE SCALE GENOMIC DNA]</scope>
    <source>
        <strain evidence="2 3">KCTC52004</strain>
    </source>
</reference>
<keyword evidence="1" id="KW-0732">Signal</keyword>
<dbReference type="Gene3D" id="2.60.120.430">
    <property type="entry name" value="Galactose-binding lectin"/>
    <property type="match status" value="1"/>
</dbReference>
<organism evidence="2 3">
    <name type="scientific">Larkinella rosea</name>
    <dbReference type="NCBI Taxonomy" id="2025312"/>
    <lineage>
        <taxon>Bacteria</taxon>
        <taxon>Pseudomonadati</taxon>
        <taxon>Bacteroidota</taxon>
        <taxon>Cytophagia</taxon>
        <taxon>Cytophagales</taxon>
        <taxon>Spirosomataceae</taxon>
        <taxon>Larkinella</taxon>
    </lineage>
</organism>
<protein>
    <submittedName>
        <fullName evidence="2">Uncharacterized protein</fullName>
    </submittedName>
</protein>
<dbReference type="AlphaFoldDB" id="A0A3P1C946"/>
<feature type="chain" id="PRO_5018241131" evidence="1">
    <location>
        <begin position="20"/>
        <end position="447"/>
    </location>
</feature>
<evidence type="ECO:0000313" key="2">
    <source>
        <dbReference type="EMBL" id="RRB09384.1"/>
    </source>
</evidence>
<keyword evidence="3" id="KW-1185">Reference proteome</keyword>
<name>A0A3P1C946_9BACT</name>
<proteinExistence type="predicted"/>
<evidence type="ECO:0000256" key="1">
    <source>
        <dbReference type="SAM" id="SignalP"/>
    </source>
</evidence>